<evidence type="ECO:0000256" key="3">
    <source>
        <dbReference type="ARBA" id="ARBA00022448"/>
    </source>
</evidence>
<keyword evidence="11 12" id="KW-0998">Cell outer membrane</keyword>
<evidence type="ECO:0000256" key="12">
    <source>
        <dbReference type="PROSITE-ProRule" id="PRU01360"/>
    </source>
</evidence>
<dbReference type="HOGENOM" id="CLU_008287_9_1_5"/>
<feature type="domain" description="TonB-dependent receptor plug" evidence="15">
    <location>
        <begin position="89"/>
        <end position="187"/>
    </location>
</feature>
<proteinExistence type="inferred from homology"/>
<evidence type="ECO:0000256" key="7">
    <source>
        <dbReference type="ARBA" id="ARBA00023065"/>
    </source>
</evidence>
<feature type="domain" description="TonB-dependent receptor-like beta-barrel" evidence="14">
    <location>
        <begin position="260"/>
        <end position="746"/>
    </location>
</feature>
<dbReference type="EMBL" id="CP001016">
    <property type="protein sequence ID" value="ACB93894.1"/>
    <property type="molecule type" value="Genomic_DNA"/>
</dbReference>
<organism evidence="16 17">
    <name type="scientific">Beijerinckia indica subsp. indica (strain ATCC 9039 / DSM 1715 / NCIMB 8712)</name>
    <dbReference type="NCBI Taxonomy" id="395963"/>
    <lineage>
        <taxon>Bacteria</taxon>
        <taxon>Pseudomonadati</taxon>
        <taxon>Pseudomonadota</taxon>
        <taxon>Alphaproteobacteria</taxon>
        <taxon>Hyphomicrobiales</taxon>
        <taxon>Beijerinckiaceae</taxon>
        <taxon>Beijerinckia</taxon>
    </lineage>
</organism>
<dbReference type="GO" id="GO:0009279">
    <property type="term" value="C:cell outer membrane"/>
    <property type="evidence" value="ECO:0007669"/>
    <property type="project" value="UniProtKB-SubCell"/>
</dbReference>
<keyword evidence="5 12" id="KW-0812">Transmembrane</keyword>
<evidence type="ECO:0000313" key="16">
    <source>
        <dbReference type="EMBL" id="ACB93894.1"/>
    </source>
</evidence>
<name>B2ICK5_BEII9</name>
<dbReference type="PROSITE" id="PS52016">
    <property type="entry name" value="TONB_DEPENDENT_REC_3"/>
    <property type="match status" value="1"/>
</dbReference>
<evidence type="ECO:0000259" key="14">
    <source>
        <dbReference type="Pfam" id="PF00593"/>
    </source>
</evidence>
<dbReference type="InterPro" id="IPR000531">
    <property type="entry name" value="Beta-barrel_TonB"/>
</dbReference>
<evidence type="ECO:0000256" key="4">
    <source>
        <dbReference type="ARBA" id="ARBA00022452"/>
    </source>
</evidence>
<dbReference type="Pfam" id="PF00593">
    <property type="entry name" value="TonB_dep_Rec_b-barrel"/>
    <property type="match status" value="1"/>
</dbReference>
<dbReference type="Proteomes" id="UP000001695">
    <property type="component" value="Chromosome"/>
</dbReference>
<dbReference type="GO" id="GO:0015891">
    <property type="term" value="P:siderophore transport"/>
    <property type="evidence" value="ECO:0007669"/>
    <property type="project" value="InterPro"/>
</dbReference>
<dbReference type="eggNOG" id="COG4774">
    <property type="taxonomic scope" value="Bacteria"/>
</dbReference>
<dbReference type="CDD" id="cd01347">
    <property type="entry name" value="ligand_gated_channel"/>
    <property type="match status" value="1"/>
</dbReference>
<dbReference type="Pfam" id="PF07715">
    <property type="entry name" value="Plug"/>
    <property type="match status" value="1"/>
</dbReference>
<dbReference type="RefSeq" id="WP_012383252.1">
    <property type="nucleotide sequence ID" value="NC_010581.1"/>
</dbReference>
<sequence>MKRDEFEIFEGSAANTPATELYIKAKARPPLKNAVVGLASLMLGGGAATAQESTNLALEQIEVEAGNASNNGSAYNPRSTGLDRLPEPILDTAQSINVIPQQLLRDQQTTTMVEALRNVPGISINSAEGGTQGDNINIRGFSARNDIYRDGIREPAWYSRDSFSVENIDVYKGPSSFIFGRGSTGGVINVVSKLPVFTNFTDFSLSGNTAPGVRSTIDVNRTFGDIAARIIILGTDWDTAGRNFIGTKRVGAAPSIAFRFTEQTKLTLSYIYQHDDNVPDYGIPIVPGSIFGTSYGKPAPVSRGTYYGQQTPGFNDTEKVDAHIVTAKLEHEFNKDWMLTNGTRFSNVDRFLRARAPQWVASTSAIYAQPVGGTALTSLAGVPIGSLYSIDNNHFQNHTINSMISNLTNVVGHEETWGLKHTIQMGLDLSKEDRYNARQATNNTTAATTNQRINLLYPDPYPFGNNFGPNTTLTRTEARDIGMYVSDQVKFNDYFELKGGFRYDFYKAWQFTANSSRADGSLSQNGTTPFNLSSTNNFASWNGSALFHPAPNATLYYSFGTSVNPLAEYTTITNGGQNLGATTNESHEVGAKIDLFDSRLSLTGAAFMITQNNAVETIDATTSPPTVALVGKTRVKGIEVGATGEVTPGWNVFAGYTYLDGRLLQSQQYANFVGNVVQNVPRNQASFSTTYQVTPDWKIGTSVYFVDSRWTNVQHAGWVPSYWRWDLMTSYQVTENFSLQANLFNVLNTTNYESIAGAGFAVPGVGRSLQLTARLHW</sequence>
<evidence type="ECO:0000256" key="6">
    <source>
        <dbReference type="ARBA" id="ARBA00022729"/>
    </source>
</evidence>
<comment type="similarity">
    <text evidence="2 12 13">Belongs to the TonB-dependent receptor family.</text>
</comment>
<keyword evidence="17" id="KW-1185">Reference proteome</keyword>
<dbReference type="STRING" id="395963.Bind_0238"/>
<dbReference type="InterPro" id="IPR012910">
    <property type="entry name" value="Plug_dom"/>
</dbReference>
<dbReference type="InterPro" id="IPR037066">
    <property type="entry name" value="Plug_dom_sf"/>
</dbReference>
<evidence type="ECO:0000256" key="1">
    <source>
        <dbReference type="ARBA" id="ARBA00004571"/>
    </source>
</evidence>
<comment type="subcellular location">
    <subcellularLocation>
        <location evidence="1 12">Cell outer membrane</location>
        <topology evidence="1 12">Multi-pass membrane protein</topology>
    </subcellularLocation>
</comment>
<keyword evidence="3 12" id="KW-0813">Transport</keyword>
<dbReference type="PANTHER" id="PTHR32552">
    <property type="entry name" value="FERRICHROME IRON RECEPTOR-RELATED"/>
    <property type="match status" value="1"/>
</dbReference>
<protein>
    <submittedName>
        <fullName evidence="16">TonB-dependent siderophore receptor</fullName>
    </submittedName>
</protein>
<gene>
    <name evidence="16" type="ordered locus">Bind_0238</name>
</gene>
<keyword evidence="10 16" id="KW-0675">Receptor</keyword>
<dbReference type="Gene3D" id="2.40.170.20">
    <property type="entry name" value="TonB-dependent receptor, beta-barrel domain"/>
    <property type="match status" value="1"/>
</dbReference>
<dbReference type="InterPro" id="IPR010105">
    <property type="entry name" value="TonB_sidphr_rcpt"/>
</dbReference>
<keyword evidence="6" id="KW-0732">Signal</keyword>
<dbReference type="SUPFAM" id="SSF56935">
    <property type="entry name" value="Porins"/>
    <property type="match status" value="1"/>
</dbReference>
<dbReference type="AlphaFoldDB" id="B2ICK5"/>
<keyword evidence="8 13" id="KW-0798">TonB box</keyword>
<evidence type="ECO:0000256" key="2">
    <source>
        <dbReference type="ARBA" id="ARBA00009810"/>
    </source>
</evidence>
<dbReference type="Gene3D" id="2.170.130.10">
    <property type="entry name" value="TonB-dependent receptor, plug domain"/>
    <property type="match status" value="1"/>
</dbReference>
<evidence type="ECO:0000259" key="15">
    <source>
        <dbReference type="Pfam" id="PF07715"/>
    </source>
</evidence>
<dbReference type="GO" id="GO:0038023">
    <property type="term" value="F:signaling receptor activity"/>
    <property type="evidence" value="ECO:0007669"/>
    <property type="project" value="InterPro"/>
</dbReference>
<evidence type="ECO:0000256" key="5">
    <source>
        <dbReference type="ARBA" id="ARBA00022692"/>
    </source>
</evidence>
<evidence type="ECO:0000256" key="13">
    <source>
        <dbReference type="RuleBase" id="RU003357"/>
    </source>
</evidence>
<dbReference type="KEGG" id="bid:Bind_0238"/>
<reference evidence="16 17" key="2">
    <citation type="journal article" date="2010" name="J. Bacteriol.">
        <title>Complete genome sequence of Beijerinckia indica subsp. indica.</title>
        <authorList>
            <person name="Tamas I."/>
            <person name="Dedysh S.N."/>
            <person name="Liesack W."/>
            <person name="Stott M.B."/>
            <person name="Alam M."/>
            <person name="Murrell J.C."/>
            <person name="Dunfield P.F."/>
        </authorList>
    </citation>
    <scope>NUCLEOTIDE SEQUENCE [LARGE SCALE GENOMIC DNA]</scope>
    <source>
        <strain evidence="17">ATCC 9039 / DSM 1715 / NCIMB 8712</strain>
    </source>
</reference>
<keyword evidence="9 12" id="KW-0472">Membrane</keyword>
<evidence type="ECO:0000256" key="9">
    <source>
        <dbReference type="ARBA" id="ARBA00023136"/>
    </source>
</evidence>
<evidence type="ECO:0000256" key="11">
    <source>
        <dbReference type="ARBA" id="ARBA00023237"/>
    </source>
</evidence>
<evidence type="ECO:0000256" key="10">
    <source>
        <dbReference type="ARBA" id="ARBA00023170"/>
    </source>
</evidence>
<dbReference type="GO" id="GO:0015344">
    <property type="term" value="F:siderophore uptake transmembrane transporter activity"/>
    <property type="evidence" value="ECO:0007669"/>
    <property type="project" value="TreeGrafter"/>
</dbReference>
<accession>B2ICK5</accession>
<dbReference type="FunFam" id="2.170.130.10:FF:000001">
    <property type="entry name" value="Catecholate siderophore TonB-dependent receptor"/>
    <property type="match status" value="1"/>
</dbReference>
<dbReference type="OrthoDB" id="9760333at2"/>
<dbReference type="NCBIfam" id="TIGR01783">
    <property type="entry name" value="TonB-siderophor"/>
    <property type="match status" value="1"/>
</dbReference>
<reference evidence="17" key="1">
    <citation type="submission" date="2008-03" db="EMBL/GenBank/DDBJ databases">
        <title>Complete sequence of chromosome of Beijerinckia indica subsp. indica ATCC 9039.</title>
        <authorList>
            <consortium name="US DOE Joint Genome Institute"/>
            <person name="Copeland A."/>
            <person name="Lucas S."/>
            <person name="Lapidus A."/>
            <person name="Glavina del Rio T."/>
            <person name="Dalin E."/>
            <person name="Tice H."/>
            <person name="Bruce D."/>
            <person name="Goodwin L."/>
            <person name="Pitluck S."/>
            <person name="LaButti K."/>
            <person name="Schmutz J."/>
            <person name="Larimer F."/>
            <person name="Land M."/>
            <person name="Hauser L."/>
            <person name="Kyrpides N."/>
            <person name="Mikhailova N."/>
            <person name="Dunfield P.F."/>
            <person name="Dedysh S.N."/>
            <person name="Liesack W."/>
            <person name="Saw J.H."/>
            <person name="Alam M."/>
            <person name="Chen Y."/>
            <person name="Murrell J.C."/>
            <person name="Richardson P."/>
        </authorList>
    </citation>
    <scope>NUCLEOTIDE SEQUENCE [LARGE SCALE GENOMIC DNA]</scope>
    <source>
        <strain evidence="17">ATCC 9039 / DSM 1715 / NCIMB 8712</strain>
    </source>
</reference>
<keyword evidence="4 12" id="KW-1134">Transmembrane beta strand</keyword>
<evidence type="ECO:0000313" key="17">
    <source>
        <dbReference type="Proteomes" id="UP000001695"/>
    </source>
</evidence>
<dbReference type="PANTHER" id="PTHR32552:SF83">
    <property type="entry name" value="BLR3904 PROTEIN"/>
    <property type="match status" value="1"/>
</dbReference>
<keyword evidence="7" id="KW-0406">Ion transport</keyword>
<dbReference type="InterPro" id="IPR036942">
    <property type="entry name" value="Beta-barrel_TonB_sf"/>
</dbReference>
<evidence type="ECO:0000256" key="8">
    <source>
        <dbReference type="ARBA" id="ARBA00023077"/>
    </source>
</evidence>
<dbReference type="InterPro" id="IPR039426">
    <property type="entry name" value="TonB-dep_rcpt-like"/>
</dbReference>